<proteinExistence type="predicted"/>
<evidence type="ECO:0000256" key="1">
    <source>
        <dbReference type="SAM" id="SignalP"/>
    </source>
</evidence>
<dbReference type="Pfam" id="PF09992">
    <property type="entry name" value="NAGPA"/>
    <property type="match status" value="1"/>
</dbReference>
<dbReference type="Proteomes" id="UP000008722">
    <property type="component" value="Chromosome"/>
</dbReference>
<evidence type="ECO:0000313" key="4">
    <source>
        <dbReference type="Proteomes" id="UP000008722"/>
    </source>
</evidence>
<evidence type="ECO:0000313" key="3">
    <source>
        <dbReference type="EMBL" id="ADR35719.1"/>
    </source>
</evidence>
<reference evidence="4" key="1">
    <citation type="submission" date="2010-11" db="EMBL/GenBank/DDBJ databases">
        <title>The complete sequence of chromosome of Oceanithermus profundus DSM 14977.</title>
        <authorList>
            <consortium name="US DOE Joint Genome Institute (JGI-PGF)"/>
            <person name="Lucas S."/>
            <person name="Copeland A."/>
            <person name="Lapidus A."/>
            <person name="Bruce D."/>
            <person name="Goodwin L."/>
            <person name="Pitluck S."/>
            <person name="Kyrpides N."/>
            <person name="Mavromatis K."/>
            <person name="Pagani I."/>
            <person name="Ivanova N."/>
            <person name="Zhang X."/>
            <person name="Brettin T."/>
            <person name="Detter J.C."/>
            <person name="Tapia R."/>
            <person name="Han C."/>
            <person name="Land M."/>
            <person name="Hauser L."/>
            <person name="Markowitz V."/>
            <person name="Cheng J.-F."/>
            <person name="Hugenholtz P."/>
            <person name="Woyke T."/>
            <person name="Wu D."/>
            <person name="Tindall B."/>
            <person name="Faehnrich R."/>
            <person name="Brambilla E."/>
            <person name="Klenk H.-P."/>
            <person name="Eisen J.A."/>
        </authorList>
    </citation>
    <scope>NUCLEOTIDE SEQUENCE [LARGE SCALE GENOMIC DNA]</scope>
    <source>
        <strain evidence="4">DSM 14977 / NBRC 100410 / VKM B-2274 / 506</strain>
    </source>
</reference>
<accession>E4U5V5</accession>
<dbReference type="EMBL" id="CP002361">
    <property type="protein sequence ID" value="ADR35719.1"/>
    <property type="molecule type" value="Genomic_DNA"/>
</dbReference>
<sequence length="491" mass="53986" precursor="true">MRRFLALALLFGLALAQVPAAWLGLEVHEQEGAVVFRKGALAFSYVPGLGWTAPLDPALPPPRGPGYRLDERVLRAAGLVPETLPTARLRHRLAKDRLRLVLDLPPGPAPELPRAEGASPGWFTFFVPYFVPNPPALEGLTFRYSERGTEIRFLAPEDRVYRWRTFELGAPARFVMDAYFVPPPRVQRVAPGFELRREYVWTPEPLELVRLVAAPGAWRMRPVGTPGRRAKLNALAPGALAVLNGGYYDPKTATPIGLWVVDGVPRSLPYGRSALMWDGGLPQAAVPKFEAWVETGSGERYRVGLNRWPARLTAHTLPGRVGRRGENVIVVEGDRVVHTYPAPVDLEPGRWALSYPAGDADWTGRLRPGNRLSLYVNLDPPVRYALEAGPLLVQAGRLAYHPAAEGFAADAPQITKVTYQAAVAWTREGELWFVTSGKTTPGVLAERLRALGAWGAIRMDSGGSAQLYLQGALVFPERERPVVSGLALWPR</sequence>
<dbReference type="eggNOG" id="COG4632">
    <property type="taxonomic scope" value="Bacteria"/>
</dbReference>
<feature type="chain" id="PRO_5003188585" description="Phosphodiester glycosidase domain-containing protein" evidence="1">
    <location>
        <begin position="21"/>
        <end position="491"/>
    </location>
</feature>
<dbReference type="KEGG" id="opr:Ocepr_0257"/>
<keyword evidence="1" id="KW-0732">Signal</keyword>
<dbReference type="STRING" id="670487.Ocepr_0257"/>
<feature type="signal peptide" evidence="1">
    <location>
        <begin position="1"/>
        <end position="20"/>
    </location>
</feature>
<organism evidence="3 4">
    <name type="scientific">Oceanithermus profundus (strain DSM 14977 / NBRC 100410 / VKM B-2274 / 506)</name>
    <dbReference type="NCBI Taxonomy" id="670487"/>
    <lineage>
        <taxon>Bacteria</taxon>
        <taxon>Thermotogati</taxon>
        <taxon>Deinococcota</taxon>
        <taxon>Deinococci</taxon>
        <taxon>Thermales</taxon>
        <taxon>Thermaceae</taxon>
        <taxon>Oceanithermus</taxon>
    </lineage>
</organism>
<gene>
    <name evidence="3" type="ordered locus">Ocepr_0257</name>
</gene>
<evidence type="ECO:0000259" key="2">
    <source>
        <dbReference type="Pfam" id="PF09992"/>
    </source>
</evidence>
<dbReference type="InterPro" id="IPR018711">
    <property type="entry name" value="NAGPA"/>
</dbReference>
<dbReference type="PANTHER" id="PTHR40446">
    <property type="entry name" value="N-ACETYLGLUCOSAMINE-1-PHOSPHODIESTER ALPHA-N-ACETYLGLUCOSAMINIDASE"/>
    <property type="match status" value="1"/>
</dbReference>
<protein>
    <recommendedName>
        <fullName evidence="2">Phosphodiester glycosidase domain-containing protein</fullName>
    </recommendedName>
</protein>
<dbReference type="PANTHER" id="PTHR40446:SF2">
    <property type="entry name" value="N-ACETYLGLUCOSAMINE-1-PHOSPHODIESTER ALPHA-N-ACETYLGLUCOSAMINIDASE"/>
    <property type="match status" value="1"/>
</dbReference>
<dbReference type="HOGENOM" id="CLU_555302_0_0_0"/>
<dbReference type="AlphaFoldDB" id="E4U5V5"/>
<reference evidence="3 4" key="2">
    <citation type="journal article" date="2011" name="Stand. Genomic Sci.">
        <title>Complete genome sequence of Oceanithermus profundus type strain (506).</title>
        <authorList>
            <person name="Pati A."/>
            <person name="Zhang X."/>
            <person name="Lapidus A."/>
            <person name="Nolan M."/>
            <person name="Lucas S."/>
            <person name="Del Rio T.G."/>
            <person name="Tice H."/>
            <person name="Cheng J.F."/>
            <person name="Tapia R."/>
            <person name="Han C."/>
            <person name="Goodwin L."/>
            <person name="Pitluck S."/>
            <person name="Liolios K."/>
            <person name="Pagani I."/>
            <person name="Ivanova N."/>
            <person name="Mavromatis K."/>
            <person name="Chen A."/>
            <person name="Palaniappan K."/>
            <person name="Hauser L."/>
            <person name="Jeffries C.D."/>
            <person name="Brambilla E.M."/>
            <person name="Rohl A."/>
            <person name="Mwirichia R."/>
            <person name="Rohde M."/>
            <person name="Tindall B.J."/>
            <person name="Sikorski J."/>
            <person name="Wirth R."/>
            <person name="Goker M."/>
            <person name="Woyke T."/>
            <person name="Detter J.C."/>
            <person name="Bristow J."/>
            <person name="Eisen J.A."/>
            <person name="Markowitz V."/>
            <person name="Hugenholtz P."/>
            <person name="Kyrpides N.C."/>
            <person name="Klenk H.P."/>
            <person name="Land M."/>
        </authorList>
    </citation>
    <scope>NUCLEOTIDE SEQUENCE [LARGE SCALE GENOMIC DNA]</scope>
    <source>
        <strain evidence="4">DSM 14977 / NBRC 100410 / VKM B-2274 / 506</strain>
    </source>
</reference>
<dbReference type="RefSeq" id="WP_013456889.1">
    <property type="nucleotide sequence ID" value="NC_014761.1"/>
</dbReference>
<dbReference type="OrthoDB" id="9809781at2"/>
<name>E4U5V5_OCEP5</name>
<feature type="domain" description="Phosphodiester glycosidase" evidence="2">
    <location>
        <begin position="380"/>
        <end position="487"/>
    </location>
</feature>
<keyword evidence="4" id="KW-1185">Reference proteome</keyword>